<dbReference type="EMBL" id="PNYA01000028">
    <property type="protein sequence ID" value="PMS15872.1"/>
    <property type="molecule type" value="Genomic_DNA"/>
</dbReference>
<dbReference type="NCBIfam" id="TIGR03568">
    <property type="entry name" value="NeuC_NnaA"/>
    <property type="match status" value="1"/>
</dbReference>
<evidence type="ECO:0000313" key="2">
    <source>
        <dbReference type="EMBL" id="PMS15872.1"/>
    </source>
</evidence>
<sequence length="391" mass="41870">MKTICFFTGTRAEYGLLRPLMKAVQATPGMRLRTLVTGAHLAESQGHTWREIEADGLPIDERVEILQDGSTDTSVCTAMGLGIMRYGESLKRLAPDLLVILGDRFEALAAAAAATVCKVPIAHIHGGELTLGAMDDAFRHAITKMSHLHFTSTEAYRRRVIQLGEAPARVFNVGALGVENIKALPLASRQQVEQRLELPPDQPYFLVTFHPATLDAQPPREQLEALLGALDAFPDHVCVFTGANADPGGGELNRLLALSAQARPGRFRFSMSLGVTLYLSSARYASAVIGNSSSGIIEIPSLGVPTVDIGTRQEGRIRSDSVLHCEPDAAAIEAAIATAIGVDFRKLAASASNPYDRPGTSRSIIDAVLASNLEALREKPFHDVECTGPGT</sequence>
<dbReference type="RefSeq" id="WP_102648282.1">
    <property type="nucleotide sequence ID" value="NZ_PNYA01000028.1"/>
</dbReference>
<dbReference type="InterPro" id="IPR003331">
    <property type="entry name" value="UDP_GlcNAc_Epimerase_2_dom"/>
</dbReference>
<accession>A0A2N7VFF1</accession>
<dbReference type="AlphaFoldDB" id="A0A2N7VFF1"/>
<evidence type="ECO:0000313" key="3">
    <source>
        <dbReference type="Proteomes" id="UP000235616"/>
    </source>
</evidence>
<comment type="caution">
    <text evidence="2">The sequence shown here is derived from an EMBL/GenBank/DDBJ whole genome shotgun (WGS) entry which is preliminary data.</text>
</comment>
<dbReference type="PANTHER" id="PTHR43174">
    <property type="entry name" value="UDP-N-ACETYLGLUCOSAMINE 2-EPIMERASE"/>
    <property type="match status" value="1"/>
</dbReference>
<reference evidence="2 3" key="1">
    <citation type="submission" date="2018-01" db="EMBL/GenBank/DDBJ databases">
        <title>Whole genome analyses suggest that Burkholderia sensu lato contains two further novel genera in the rhizoxinica-symbiotica group Mycetohabitans gen. nov., and Trinickia gen. nov.: implications for the evolution of diazotrophy and nodulation in the Burkholderiaceae.</title>
        <authorList>
            <person name="Estrada-de los Santos P."/>
            <person name="Palmer M."/>
            <person name="Chavez-Ramirez B."/>
            <person name="Beukes C."/>
            <person name="Steenkamp E.T."/>
            <person name="Hirsch A.M."/>
            <person name="Manyaka P."/>
            <person name="Maluk M."/>
            <person name="Lafos M."/>
            <person name="Crook M."/>
            <person name="Gross E."/>
            <person name="Simon M.F."/>
            <person name="Bueno dos Reis Junior F."/>
            <person name="Poole P.S."/>
            <person name="Venter S.N."/>
            <person name="James E.K."/>
        </authorList>
    </citation>
    <scope>NUCLEOTIDE SEQUENCE [LARGE SCALE GENOMIC DNA]</scope>
    <source>
        <strain evidence="2 3">GIMN1.004</strain>
    </source>
</reference>
<organism evidence="2 3">
    <name type="scientific">Trinickia dabaoshanensis</name>
    <dbReference type="NCBI Taxonomy" id="564714"/>
    <lineage>
        <taxon>Bacteria</taxon>
        <taxon>Pseudomonadati</taxon>
        <taxon>Pseudomonadota</taxon>
        <taxon>Betaproteobacteria</taxon>
        <taxon>Burkholderiales</taxon>
        <taxon>Burkholderiaceae</taxon>
        <taxon>Trinickia</taxon>
    </lineage>
</organism>
<dbReference type="SUPFAM" id="SSF53756">
    <property type="entry name" value="UDP-Glycosyltransferase/glycogen phosphorylase"/>
    <property type="match status" value="1"/>
</dbReference>
<protein>
    <submittedName>
        <fullName evidence="2">UDP-N-acetylglucosamine 2-epimerase (Hydrolyzing)</fullName>
    </submittedName>
</protein>
<dbReference type="InterPro" id="IPR029767">
    <property type="entry name" value="WecB-like"/>
</dbReference>
<proteinExistence type="predicted"/>
<dbReference type="Gene3D" id="3.40.50.2000">
    <property type="entry name" value="Glycogen Phosphorylase B"/>
    <property type="match status" value="2"/>
</dbReference>
<keyword evidence="3" id="KW-1185">Reference proteome</keyword>
<dbReference type="GO" id="GO:0006047">
    <property type="term" value="P:UDP-N-acetylglucosamine metabolic process"/>
    <property type="evidence" value="ECO:0007669"/>
    <property type="project" value="InterPro"/>
</dbReference>
<dbReference type="PANTHER" id="PTHR43174:SF3">
    <property type="entry name" value="UDP-N-ACETYLGLUCOSAMINE 2-EPIMERASE"/>
    <property type="match status" value="1"/>
</dbReference>
<feature type="domain" description="UDP-N-acetylglucosamine 2-epimerase" evidence="1">
    <location>
        <begin position="22"/>
        <end position="368"/>
    </location>
</feature>
<gene>
    <name evidence="2" type="primary">neuC</name>
    <name evidence="2" type="ORF">C0Z18_25705</name>
</gene>
<dbReference type="GO" id="GO:0004553">
    <property type="term" value="F:hydrolase activity, hydrolyzing O-glycosyl compounds"/>
    <property type="evidence" value="ECO:0007669"/>
    <property type="project" value="InterPro"/>
</dbReference>
<dbReference type="OrthoDB" id="9803238at2"/>
<dbReference type="Pfam" id="PF02350">
    <property type="entry name" value="Epimerase_2"/>
    <property type="match status" value="1"/>
</dbReference>
<dbReference type="CDD" id="cd03786">
    <property type="entry name" value="GTB_UDP-GlcNAc_2-Epimerase"/>
    <property type="match status" value="1"/>
</dbReference>
<dbReference type="InterPro" id="IPR020004">
    <property type="entry name" value="UDP-GlcNAc_Epase"/>
</dbReference>
<name>A0A2N7VFF1_9BURK</name>
<evidence type="ECO:0000259" key="1">
    <source>
        <dbReference type="Pfam" id="PF02350"/>
    </source>
</evidence>
<dbReference type="Proteomes" id="UP000235616">
    <property type="component" value="Unassembled WGS sequence"/>
</dbReference>